<accession>A0A6S7J4K7</accession>
<dbReference type="GO" id="GO:0016035">
    <property type="term" value="C:zeta DNA polymerase complex"/>
    <property type="evidence" value="ECO:0007669"/>
    <property type="project" value="TreeGrafter"/>
</dbReference>
<reference evidence="1" key="1">
    <citation type="submission" date="2020-04" db="EMBL/GenBank/DDBJ databases">
        <authorList>
            <person name="Alioto T."/>
            <person name="Alioto T."/>
            <person name="Gomez Garrido J."/>
        </authorList>
    </citation>
    <scope>NUCLEOTIDE SEQUENCE</scope>
    <source>
        <strain evidence="1">A484AB</strain>
    </source>
</reference>
<gene>
    <name evidence="1" type="ORF">PACLA_8A076312</name>
</gene>
<proteinExistence type="predicted"/>
<dbReference type="AlphaFoldDB" id="A0A6S7J4K7"/>
<protein>
    <submittedName>
        <fullName evidence="1">Uncharacterized protein</fullName>
    </submittedName>
</protein>
<name>A0A6S7J4K7_PARCT</name>
<dbReference type="PANTHER" id="PTHR11842:SF10">
    <property type="entry name" value="MITOTIC SPINDLE ASSEMBLY CHECKPOINT PROTEIN MAD2B"/>
    <property type="match status" value="1"/>
</dbReference>
<keyword evidence="2" id="KW-1185">Reference proteome</keyword>
<dbReference type="SUPFAM" id="SSF56019">
    <property type="entry name" value="The spindle assembly checkpoint protein mad2"/>
    <property type="match status" value="1"/>
</dbReference>
<dbReference type="Proteomes" id="UP001152795">
    <property type="component" value="Unassembled WGS sequence"/>
</dbReference>
<dbReference type="Gene3D" id="3.30.900.10">
    <property type="entry name" value="HORMA domain"/>
    <property type="match status" value="1"/>
</dbReference>
<dbReference type="PANTHER" id="PTHR11842">
    <property type="entry name" value="MITOTIC SPINDLE ASSEMBLY CHECKPOINT PROTEIN MAD2"/>
    <property type="match status" value="1"/>
</dbReference>
<dbReference type="OrthoDB" id="21254at2759"/>
<evidence type="ECO:0000313" key="1">
    <source>
        <dbReference type="EMBL" id="CAB4012342.1"/>
    </source>
</evidence>
<dbReference type="InterPro" id="IPR045091">
    <property type="entry name" value="Mad2-like"/>
</dbReference>
<dbReference type="InterPro" id="IPR036570">
    <property type="entry name" value="HORMA_dom_sf"/>
</dbReference>
<comment type="caution">
    <text evidence="1">The sequence shown here is derived from an EMBL/GenBank/DDBJ whole genome shotgun (WGS) entry which is preliminary data.</text>
</comment>
<organism evidence="1 2">
    <name type="scientific">Paramuricea clavata</name>
    <name type="common">Red gorgonian</name>
    <name type="synonym">Violescent sea-whip</name>
    <dbReference type="NCBI Taxonomy" id="317549"/>
    <lineage>
        <taxon>Eukaryota</taxon>
        <taxon>Metazoa</taxon>
        <taxon>Cnidaria</taxon>
        <taxon>Anthozoa</taxon>
        <taxon>Octocorallia</taxon>
        <taxon>Malacalcyonacea</taxon>
        <taxon>Plexauridae</taxon>
        <taxon>Paramuricea</taxon>
    </lineage>
</organism>
<dbReference type="EMBL" id="CACRXK020007472">
    <property type="protein sequence ID" value="CAB4012342.1"/>
    <property type="molecule type" value="Genomic_DNA"/>
</dbReference>
<evidence type="ECO:0000313" key="2">
    <source>
        <dbReference type="Proteomes" id="UP001152795"/>
    </source>
</evidence>
<sequence>MVTVFCRTDDKYFFQIESSLRAFLLKISVCDAMLKPNPSDCRFSLLVYTKQSAVLKMEDEDKTKAFPWMNVEKSEIEMKSPSIIPLKSTSSELLKMQLFVEESESKTSRNVAYGTGPL</sequence>